<reference evidence="1 2" key="1">
    <citation type="submission" date="2023-12" db="EMBL/GenBank/DDBJ databases">
        <title>Baltic Sea Cyanobacteria.</title>
        <authorList>
            <person name="Delbaje E."/>
            <person name="Fewer D.P."/>
            <person name="Shishido T.K."/>
        </authorList>
    </citation>
    <scope>NUCLEOTIDE SEQUENCE [LARGE SCALE GENOMIC DNA]</scope>
    <source>
        <strain evidence="1 2">CCNP 1315</strain>
    </source>
</reference>
<evidence type="ECO:0000313" key="2">
    <source>
        <dbReference type="Proteomes" id="UP001301728"/>
    </source>
</evidence>
<name>A0ABU5U8H8_9CYAN</name>
<dbReference type="Proteomes" id="UP001301728">
    <property type="component" value="Unassembled WGS sequence"/>
</dbReference>
<dbReference type="RefSeq" id="WP_323276012.1">
    <property type="nucleotide sequence ID" value="NZ_JAYGHT010000196.1"/>
</dbReference>
<keyword evidence="2" id="KW-1185">Reference proteome</keyword>
<accession>A0ABU5U8H8</accession>
<evidence type="ECO:0000313" key="1">
    <source>
        <dbReference type="EMBL" id="MEA5522933.1"/>
    </source>
</evidence>
<protein>
    <submittedName>
        <fullName evidence="1">Uncharacterized protein</fullName>
    </submittedName>
</protein>
<organism evidence="1 2">
    <name type="scientific">Limnoraphis robusta CCNP1315</name>
    <dbReference type="NCBI Taxonomy" id="3110306"/>
    <lineage>
        <taxon>Bacteria</taxon>
        <taxon>Bacillati</taxon>
        <taxon>Cyanobacteriota</taxon>
        <taxon>Cyanophyceae</taxon>
        <taxon>Oscillatoriophycideae</taxon>
        <taxon>Oscillatoriales</taxon>
        <taxon>Sirenicapillariaceae</taxon>
        <taxon>Limnoraphis</taxon>
    </lineage>
</organism>
<gene>
    <name evidence="1" type="ORF">VB854_28800</name>
</gene>
<dbReference type="EMBL" id="JAYGHT010000196">
    <property type="protein sequence ID" value="MEA5522933.1"/>
    <property type="molecule type" value="Genomic_DNA"/>
</dbReference>
<proteinExistence type="predicted"/>
<sequence length="302" mass="34927">MPITAIKLLNFLPNRVSWLSNFELTNNQLINSNLLQRNRCLIGKSKQRENHLFTIADILDLDNNIYRVEVSILQSNPFAIFECKRVGVEEGAKKGPTTIEKAKQGAYVAKHVSCLQKIRSVDGAVFSALAKPDGSFDIKPYDQALNHMIYNATIEELKNFVLTVGVASNHGNWFTSENPNKELLVLTESFDWLLFLTDQGLSQFIRELILEPSSFAQPVRTAFLETYDRPRTKALRQTNQFTKVRIRRDAHLVLIDYFKRNIEQIENEWFNVLSPKDKVISLLREQLHILANKNWRDEFNLY</sequence>
<comment type="caution">
    <text evidence="1">The sequence shown here is derived from an EMBL/GenBank/DDBJ whole genome shotgun (WGS) entry which is preliminary data.</text>
</comment>